<evidence type="ECO:0000256" key="1">
    <source>
        <dbReference type="SAM" id="MobiDB-lite"/>
    </source>
</evidence>
<accession>A0A9J6CIT3</accession>
<gene>
    <name evidence="2" type="ORF">PVAND_011183</name>
</gene>
<organism evidence="2 3">
    <name type="scientific">Polypedilum vanderplanki</name>
    <name type="common">Sleeping chironomid midge</name>
    <dbReference type="NCBI Taxonomy" id="319348"/>
    <lineage>
        <taxon>Eukaryota</taxon>
        <taxon>Metazoa</taxon>
        <taxon>Ecdysozoa</taxon>
        <taxon>Arthropoda</taxon>
        <taxon>Hexapoda</taxon>
        <taxon>Insecta</taxon>
        <taxon>Pterygota</taxon>
        <taxon>Neoptera</taxon>
        <taxon>Endopterygota</taxon>
        <taxon>Diptera</taxon>
        <taxon>Nematocera</taxon>
        <taxon>Chironomoidea</taxon>
        <taxon>Chironomidae</taxon>
        <taxon>Chironominae</taxon>
        <taxon>Polypedilum</taxon>
        <taxon>Polypedilum</taxon>
    </lineage>
</organism>
<evidence type="ECO:0000313" key="3">
    <source>
        <dbReference type="Proteomes" id="UP001107558"/>
    </source>
</evidence>
<proteinExistence type="predicted"/>
<feature type="region of interest" description="Disordered" evidence="1">
    <location>
        <begin position="1"/>
        <end position="27"/>
    </location>
</feature>
<feature type="region of interest" description="Disordered" evidence="1">
    <location>
        <begin position="371"/>
        <end position="406"/>
    </location>
</feature>
<evidence type="ECO:0000313" key="2">
    <source>
        <dbReference type="EMBL" id="KAG5681775.1"/>
    </source>
</evidence>
<dbReference type="OrthoDB" id="513595at2759"/>
<feature type="compositionally biased region" description="Basic and acidic residues" evidence="1">
    <location>
        <begin position="274"/>
        <end position="296"/>
    </location>
</feature>
<feature type="compositionally biased region" description="Basic and acidic residues" evidence="1">
    <location>
        <begin position="246"/>
        <end position="263"/>
    </location>
</feature>
<feature type="compositionally biased region" description="Basic and acidic residues" evidence="1">
    <location>
        <begin position="1"/>
        <end position="18"/>
    </location>
</feature>
<reference evidence="2" key="1">
    <citation type="submission" date="2021-03" db="EMBL/GenBank/DDBJ databases">
        <title>Chromosome level genome of the anhydrobiotic midge Polypedilum vanderplanki.</title>
        <authorList>
            <person name="Yoshida Y."/>
            <person name="Kikawada T."/>
            <person name="Gusev O."/>
        </authorList>
    </citation>
    <scope>NUCLEOTIDE SEQUENCE</scope>
    <source>
        <strain evidence="2">NIAS01</strain>
        <tissue evidence="2">Whole body or cell culture</tissue>
    </source>
</reference>
<name>A0A9J6CIT3_POLVA</name>
<dbReference type="AlphaFoldDB" id="A0A9J6CIT3"/>
<keyword evidence="3" id="KW-1185">Reference proteome</keyword>
<protein>
    <submittedName>
        <fullName evidence="2">Uncharacterized protein</fullName>
    </submittedName>
</protein>
<dbReference type="Proteomes" id="UP001107558">
    <property type="component" value="Chromosome 1"/>
</dbReference>
<sequence length="427" mass="50419">MGRNRRDGNPRVWDRNPYDNEQSFSGSQFDRMEMDKPFYLQNRESYNNNTNNNLRAKPVASTSSRMSSYLHENFSRSSSLKTKTPEQIAFDEEFAKWEASFQSWREEFAHKCHDREFQEYERKFLNVREKLLEKRKQIYNQNSFASEFENQLSAADAMAKSILSKFNEPVNYGGGFSNNMRNNASSRSNSMSRNNMYNNNDERAAANLLNSLIQGLSQTNMFQSQQQMMMQGGNYGNYPRNMNMDYRRGGDRGRFRNDFERRNFNRRNNNRDSIGPKKKNDTNKNKKKSVNDRLKKGEEAPKIQFIERIKMLYENAKKAELPKMLSGAANKRYKIVKQKQEKEPEKLTEEDKLFIEFVDYVFNKRKAYHLQKKQREEAEKADDENKTENENKDVEMTSSTQEREIEKTIDAMEVEATEKLDEDALLS</sequence>
<dbReference type="EMBL" id="JADBJN010000001">
    <property type="protein sequence ID" value="KAG5681775.1"/>
    <property type="molecule type" value="Genomic_DNA"/>
</dbReference>
<comment type="caution">
    <text evidence="2">The sequence shown here is derived from an EMBL/GenBank/DDBJ whole genome shotgun (WGS) entry which is preliminary data.</text>
</comment>
<feature type="region of interest" description="Disordered" evidence="1">
    <location>
        <begin position="246"/>
        <end position="296"/>
    </location>
</feature>
<feature type="compositionally biased region" description="Basic and acidic residues" evidence="1">
    <location>
        <begin position="373"/>
        <end position="406"/>
    </location>
</feature>